<dbReference type="PANTHER" id="PTHR30576:SF20">
    <property type="entry name" value="QUINOVOSAMINEPHOSPHOTRANSFERAE-RELATED"/>
    <property type="match status" value="1"/>
</dbReference>
<dbReference type="AlphaFoldDB" id="A0A3N4TX51"/>
<dbReference type="Proteomes" id="UP000269689">
    <property type="component" value="Unassembled WGS sequence"/>
</dbReference>
<keyword evidence="6" id="KW-1185">Reference proteome</keyword>
<keyword evidence="3" id="KW-0812">Transmembrane</keyword>
<feature type="domain" description="Bacterial sugar transferase" evidence="4">
    <location>
        <begin position="5"/>
        <end position="197"/>
    </location>
</feature>
<dbReference type="Pfam" id="PF02397">
    <property type="entry name" value="Bac_transf"/>
    <property type="match status" value="1"/>
</dbReference>
<protein>
    <submittedName>
        <fullName evidence="5">Lipopolysaccharide/colanic/teichoic acid biosynthesis glycosyltransferase</fullName>
    </submittedName>
</protein>
<reference evidence="5 6" key="1">
    <citation type="submission" date="2018-11" db="EMBL/GenBank/DDBJ databases">
        <title>Genomic Encyclopedia of Type Strains, Phase IV (KMG-IV): sequencing the most valuable type-strain genomes for metagenomic binning, comparative biology and taxonomic classification.</title>
        <authorList>
            <person name="Goeker M."/>
        </authorList>
    </citation>
    <scope>NUCLEOTIDE SEQUENCE [LARGE SCALE GENOMIC DNA]</scope>
    <source>
        <strain evidence="5 6">DSM 104731</strain>
    </source>
</reference>
<dbReference type="EMBL" id="RKQK01000005">
    <property type="protein sequence ID" value="RPE63123.1"/>
    <property type="molecule type" value="Genomic_DNA"/>
</dbReference>
<comment type="similarity">
    <text evidence="1">Belongs to the bacterial sugar transferase family.</text>
</comment>
<evidence type="ECO:0000256" key="1">
    <source>
        <dbReference type="ARBA" id="ARBA00006464"/>
    </source>
</evidence>
<dbReference type="GO" id="GO:0016780">
    <property type="term" value="F:phosphotransferase activity, for other substituted phosphate groups"/>
    <property type="evidence" value="ECO:0007669"/>
    <property type="project" value="TreeGrafter"/>
</dbReference>
<dbReference type="RefSeq" id="WP_123794038.1">
    <property type="nucleotide sequence ID" value="NZ_RKQK01000005.1"/>
</dbReference>
<name>A0A3N4TX51_9RHOB</name>
<evidence type="ECO:0000256" key="2">
    <source>
        <dbReference type="ARBA" id="ARBA00023169"/>
    </source>
</evidence>
<feature type="transmembrane region" description="Helical" evidence="3">
    <location>
        <begin position="12"/>
        <end position="33"/>
    </location>
</feature>
<proteinExistence type="inferred from homology"/>
<evidence type="ECO:0000256" key="3">
    <source>
        <dbReference type="SAM" id="Phobius"/>
    </source>
</evidence>
<evidence type="ECO:0000313" key="6">
    <source>
        <dbReference type="Proteomes" id="UP000269689"/>
    </source>
</evidence>
<evidence type="ECO:0000313" key="5">
    <source>
        <dbReference type="EMBL" id="RPE63123.1"/>
    </source>
</evidence>
<keyword evidence="2" id="KW-0270">Exopolysaccharide synthesis</keyword>
<dbReference type="PANTHER" id="PTHR30576">
    <property type="entry name" value="COLANIC BIOSYNTHESIS UDP-GLUCOSE LIPID CARRIER TRANSFERASE"/>
    <property type="match status" value="1"/>
</dbReference>
<dbReference type="OrthoDB" id="9808602at2"/>
<keyword evidence="3" id="KW-0472">Membrane</keyword>
<gene>
    <name evidence="5" type="ORF">EDD53_2720</name>
</gene>
<accession>A0A3N4TX51</accession>
<keyword evidence="5" id="KW-0808">Transferase</keyword>
<evidence type="ECO:0000259" key="4">
    <source>
        <dbReference type="Pfam" id="PF02397"/>
    </source>
</evidence>
<dbReference type="GO" id="GO:0000271">
    <property type="term" value="P:polysaccharide biosynthetic process"/>
    <property type="evidence" value="ECO:0007669"/>
    <property type="project" value="UniProtKB-KW"/>
</dbReference>
<comment type="caution">
    <text evidence="5">The sequence shown here is derived from an EMBL/GenBank/DDBJ whole genome shotgun (WGS) entry which is preliminary data.</text>
</comment>
<sequence length="203" mass="23356">MTLGKRFFDIGLALVLSIILAPVVLILAVVLLVKEGGPVFYLSERMKTVDKGFLLIKFRTMRMVSDDRGVSGGDKLDRITPLGRIMRKTRLDELPQLWNVLRGDISFVGPRPPLRIYVEQFPELYGQVLKSRPGITGLASVRFYAHEELLLSRCHTAQETDRVYVRDCIPRKAKLDIIYQKHRSLCFDIRLMIETILPRIQKF</sequence>
<dbReference type="InterPro" id="IPR003362">
    <property type="entry name" value="Bact_transf"/>
</dbReference>
<organism evidence="5 6">
    <name type="scientific">Pacificibacter maritimus</name>
    <dbReference type="NCBI Taxonomy" id="762213"/>
    <lineage>
        <taxon>Bacteria</taxon>
        <taxon>Pseudomonadati</taxon>
        <taxon>Pseudomonadota</taxon>
        <taxon>Alphaproteobacteria</taxon>
        <taxon>Rhodobacterales</taxon>
        <taxon>Roseobacteraceae</taxon>
        <taxon>Pacificibacter</taxon>
    </lineage>
</organism>
<keyword evidence="3" id="KW-1133">Transmembrane helix</keyword>